<name>A0A2M7TXX3_9BACT</name>
<comment type="caution">
    <text evidence="1">The sequence shown here is derived from an EMBL/GenBank/DDBJ whole genome shotgun (WGS) entry which is preliminary data.</text>
</comment>
<proteinExistence type="predicted"/>
<organism evidence="1 2">
    <name type="scientific">Candidatus Roizmanbacteria bacterium CG_4_10_14_0_2_um_filter_39_13</name>
    <dbReference type="NCBI Taxonomy" id="1974825"/>
    <lineage>
        <taxon>Bacteria</taxon>
        <taxon>Candidatus Roizmaniibacteriota</taxon>
    </lineage>
</organism>
<dbReference type="AlphaFoldDB" id="A0A2M7TXX3"/>
<evidence type="ECO:0000313" key="2">
    <source>
        <dbReference type="Proteomes" id="UP000228503"/>
    </source>
</evidence>
<dbReference type="Proteomes" id="UP000228503">
    <property type="component" value="Unassembled WGS sequence"/>
</dbReference>
<dbReference type="EMBL" id="PFOB01000047">
    <property type="protein sequence ID" value="PIZ62680.1"/>
    <property type="molecule type" value="Genomic_DNA"/>
</dbReference>
<gene>
    <name evidence="1" type="ORF">COY16_03630</name>
</gene>
<evidence type="ECO:0000313" key="1">
    <source>
        <dbReference type="EMBL" id="PIZ62680.1"/>
    </source>
</evidence>
<reference evidence="2" key="1">
    <citation type="submission" date="2017-09" db="EMBL/GenBank/DDBJ databases">
        <title>Depth-based differentiation of microbial function through sediment-hosted aquifers and enrichment of novel symbionts in the deep terrestrial subsurface.</title>
        <authorList>
            <person name="Probst A.J."/>
            <person name="Ladd B."/>
            <person name="Jarett J.K."/>
            <person name="Geller-Mcgrath D.E."/>
            <person name="Sieber C.M.K."/>
            <person name="Emerson J.B."/>
            <person name="Anantharaman K."/>
            <person name="Thomas B.C."/>
            <person name="Malmstrom R."/>
            <person name="Stieglmeier M."/>
            <person name="Klingl A."/>
            <person name="Woyke T."/>
            <person name="Ryan C.M."/>
            <person name="Banfield J.F."/>
        </authorList>
    </citation>
    <scope>NUCLEOTIDE SEQUENCE [LARGE SCALE GENOMIC DNA]</scope>
</reference>
<sequence length="121" mass="14333">MGGTYFQSIRKVTGYGRITDERIIELFNDIYENEHRLLTNFFYPTLKLKTKEKIDGKPNKQYEEARTPYQRVLQSKEISSAVKQRLRAQYQSLNPAELQRSLQKKLKKIRQLMSTTSSQTR</sequence>
<accession>A0A2M7TXX3</accession>
<protein>
    <submittedName>
        <fullName evidence="1">Uncharacterized protein</fullName>
    </submittedName>
</protein>